<accession>A0AA48HQV3</accession>
<keyword evidence="2" id="KW-1185">Reference proteome</keyword>
<evidence type="ECO:0000313" key="2">
    <source>
        <dbReference type="Proteomes" id="UP001333710"/>
    </source>
</evidence>
<gene>
    <name evidence="1" type="ORF">MACH26_25380</name>
</gene>
<dbReference type="SUPFAM" id="SSF53850">
    <property type="entry name" value="Periplasmic binding protein-like II"/>
    <property type="match status" value="1"/>
</dbReference>
<name>A0AA48HQV3_9ALTE</name>
<evidence type="ECO:0008006" key="3">
    <source>
        <dbReference type="Google" id="ProtNLM"/>
    </source>
</evidence>
<dbReference type="RefSeq" id="WP_338293009.1">
    <property type="nucleotide sequence ID" value="NZ_AP027272.1"/>
</dbReference>
<dbReference type="EMBL" id="AP027272">
    <property type="protein sequence ID" value="BDX07017.1"/>
    <property type="molecule type" value="Genomic_DNA"/>
</dbReference>
<sequence>MLNLILLKVEVGPGKGLMCQTSDTLESVMEAFGRQYLKLFSPLPQHKSAGWLMVTLLLTTYFNSSAFAQQDGNSDSHSIRIWHKNAAHQSTLSFLQLALEKAYPDDIPRLNVITVDDNEVAFSKLEDVDENARLDIVVSAVSEDREDRYLPIYVPLDRGLLGFRLCMVEPMYVERFSKVKSVTDFARQSLRLTLVKAWPDVSIMRHNQIPLHTTVHYNEAIEALQTNKAHCFSRSVIEIDDELKVNPQLLIEPHIALIYPLADIIYVNPNLPKLHQTLTIGLELAIEDNSYFEMAEKYYAEILTNHGFYSRKLLIMQNPNVTDPALEAINRFGIASFIKSTGNTKS</sequence>
<dbReference type="KEGG" id="pmaw:MACH26_25380"/>
<reference evidence="1" key="1">
    <citation type="submission" date="2023-01" db="EMBL/GenBank/DDBJ databases">
        <title>Complete genome sequence of Planctobacterium marinum strain Dej080120_11.</title>
        <authorList>
            <person name="Ueki S."/>
            <person name="Maruyama F."/>
        </authorList>
    </citation>
    <scope>NUCLEOTIDE SEQUENCE</scope>
    <source>
        <strain evidence="1">Dej080120_11</strain>
    </source>
</reference>
<organism evidence="1 2">
    <name type="scientific">Planctobacterium marinum</name>
    <dbReference type="NCBI Taxonomy" id="1631968"/>
    <lineage>
        <taxon>Bacteria</taxon>
        <taxon>Pseudomonadati</taxon>
        <taxon>Pseudomonadota</taxon>
        <taxon>Gammaproteobacteria</taxon>
        <taxon>Alteromonadales</taxon>
        <taxon>Alteromonadaceae</taxon>
        <taxon>Planctobacterium</taxon>
    </lineage>
</organism>
<protein>
    <recommendedName>
        <fullName evidence="3">Solute-binding protein family 3/N-terminal domain-containing protein</fullName>
    </recommendedName>
</protein>
<evidence type="ECO:0000313" key="1">
    <source>
        <dbReference type="EMBL" id="BDX07017.1"/>
    </source>
</evidence>
<proteinExistence type="predicted"/>
<dbReference type="Proteomes" id="UP001333710">
    <property type="component" value="Chromosome"/>
</dbReference>
<dbReference type="AlphaFoldDB" id="A0AA48HQV3"/>